<dbReference type="OrthoDB" id="7042322at2759"/>
<feature type="domain" description="Aminotransferase class I/classII large" evidence="2">
    <location>
        <begin position="40"/>
        <end position="430"/>
    </location>
</feature>
<dbReference type="GO" id="GO:0006520">
    <property type="term" value="P:amino acid metabolic process"/>
    <property type="evidence" value="ECO:0007669"/>
    <property type="project" value="TreeGrafter"/>
</dbReference>
<dbReference type="Pfam" id="PF00155">
    <property type="entry name" value="Aminotran_1_2"/>
    <property type="match status" value="1"/>
</dbReference>
<keyword evidence="1" id="KW-0663">Pyridoxal phosphate</keyword>
<evidence type="ECO:0000256" key="1">
    <source>
        <dbReference type="ARBA" id="ARBA00022898"/>
    </source>
</evidence>
<name>A0A8H6S1E2_9AGAR</name>
<dbReference type="GO" id="GO:0030170">
    <property type="term" value="F:pyridoxal phosphate binding"/>
    <property type="evidence" value="ECO:0007669"/>
    <property type="project" value="InterPro"/>
</dbReference>
<keyword evidence="4" id="KW-1185">Reference proteome</keyword>
<dbReference type="CDD" id="cd00609">
    <property type="entry name" value="AAT_like"/>
    <property type="match status" value="1"/>
</dbReference>
<dbReference type="GeneID" id="59351571"/>
<dbReference type="Gene3D" id="3.40.640.10">
    <property type="entry name" value="Type I PLP-dependent aspartate aminotransferase-like (Major domain)"/>
    <property type="match status" value="1"/>
</dbReference>
<evidence type="ECO:0000313" key="3">
    <source>
        <dbReference type="EMBL" id="KAF7291139.1"/>
    </source>
</evidence>
<dbReference type="Gene3D" id="3.90.1150.10">
    <property type="entry name" value="Aspartate Aminotransferase, domain 1"/>
    <property type="match status" value="1"/>
</dbReference>
<dbReference type="InterPro" id="IPR015424">
    <property type="entry name" value="PyrdxlP-dep_Trfase"/>
</dbReference>
<dbReference type="GO" id="GO:0008483">
    <property type="term" value="F:transaminase activity"/>
    <property type="evidence" value="ECO:0007669"/>
    <property type="project" value="TreeGrafter"/>
</dbReference>
<dbReference type="AlphaFoldDB" id="A0A8H6S1E2"/>
<dbReference type="PANTHER" id="PTHR43795">
    <property type="entry name" value="BIFUNCTIONAL ASPARTATE AMINOTRANSFERASE AND GLUTAMATE/ASPARTATE-PREPHENATE AMINOTRANSFERASE-RELATED"/>
    <property type="match status" value="1"/>
</dbReference>
<dbReference type="InterPro" id="IPR004839">
    <property type="entry name" value="Aminotransferase_I/II_large"/>
</dbReference>
<sequence>MAESLPISNRALKRLGLPPPHAYLPPPGPFYDPELYPEGIINLSIAENSLLSERLIEHLSRPLSALRAQHLRYRATLIKTDLPTVEDLLPEYINDHFNPHVRITRENSVAGPGIGACLAQLVWALAGEGEGVLMSVPFYDDYVRDITHPSGATLVMADIPATINSLSIDVLPVLDAKLHASSQGIGIKITALLIPNPHNPLPQVVQREVIEGYARLAQKYNVHLIVDEVYALSTYSSAYPPEINVPFESILTYDLPALGVDPSRVHVLAGPTKDFGASGLKLGLIISPYNLPLLNLVRPLFNATPISSLSDIAFARVLQDKSFTEKFLADNRVLLREAYEITAEWLIWHGLEFTRANAAVYVVVNFAPFLDRIARPNADAIEKLDAGVSALIRERVFIKPTNLMADPVPTRFRLIFSQPRETLLLALRRIEKAFNAPEAPLPLSSPAVLTTLQHNGTATKLNGHGHTKVNGITFTVKLNSNVGPVNGYRHNGDASFGTNTVNGYLNGFD</sequence>
<dbReference type="PRINTS" id="PR00753">
    <property type="entry name" value="ACCSYNTHASE"/>
</dbReference>
<dbReference type="InterPro" id="IPR050478">
    <property type="entry name" value="Ethylene_sulfur-biosynth"/>
</dbReference>
<dbReference type="Proteomes" id="UP000636479">
    <property type="component" value="Unassembled WGS sequence"/>
</dbReference>
<accession>A0A8H6S1E2</accession>
<evidence type="ECO:0000313" key="4">
    <source>
        <dbReference type="Proteomes" id="UP000636479"/>
    </source>
</evidence>
<organism evidence="3 4">
    <name type="scientific">Mycena indigotica</name>
    <dbReference type="NCBI Taxonomy" id="2126181"/>
    <lineage>
        <taxon>Eukaryota</taxon>
        <taxon>Fungi</taxon>
        <taxon>Dikarya</taxon>
        <taxon>Basidiomycota</taxon>
        <taxon>Agaricomycotina</taxon>
        <taxon>Agaricomycetes</taxon>
        <taxon>Agaricomycetidae</taxon>
        <taxon>Agaricales</taxon>
        <taxon>Marasmiineae</taxon>
        <taxon>Mycenaceae</taxon>
        <taxon>Mycena</taxon>
    </lineage>
</organism>
<dbReference type="SUPFAM" id="SSF53383">
    <property type="entry name" value="PLP-dependent transferases"/>
    <property type="match status" value="1"/>
</dbReference>
<gene>
    <name evidence="3" type="ORF">MIND_01257100</name>
</gene>
<dbReference type="InterPro" id="IPR015421">
    <property type="entry name" value="PyrdxlP-dep_Trfase_major"/>
</dbReference>
<reference evidence="3" key="1">
    <citation type="submission" date="2020-05" db="EMBL/GenBank/DDBJ databases">
        <title>Mycena genomes resolve the evolution of fungal bioluminescence.</title>
        <authorList>
            <person name="Tsai I.J."/>
        </authorList>
    </citation>
    <scope>NUCLEOTIDE SEQUENCE</scope>
    <source>
        <strain evidence="3">171206Taipei</strain>
    </source>
</reference>
<dbReference type="InterPro" id="IPR015422">
    <property type="entry name" value="PyrdxlP-dep_Trfase_small"/>
</dbReference>
<proteinExistence type="predicted"/>
<dbReference type="EMBL" id="JACAZF010000013">
    <property type="protein sequence ID" value="KAF7291139.1"/>
    <property type="molecule type" value="Genomic_DNA"/>
</dbReference>
<dbReference type="PANTHER" id="PTHR43795:SF39">
    <property type="entry name" value="AMINOTRANSFERASE CLASS I_CLASSII DOMAIN-CONTAINING PROTEIN"/>
    <property type="match status" value="1"/>
</dbReference>
<comment type="caution">
    <text evidence="3">The sequence shown here is derived from an EMBL/GenBank/DDBJ whole genome shotgun (WGS) entry which is preliminary data.</text>
</comment>
<keyword evidence="3" id="KW-0808">Transferase</keyword>
<dbReference type="RefSeq" id="XP_037214261.1">
    <property type="nucleotide sequence ID" value="XM_037369055.1"/>
</dbReference>
<evidence type="ECO:0000259" key="2">
    <source>
        <dbReference type="Pfam" id="PF00155"/>
    </source>
</evidence>
<protein>
    <submittedName>
        <fullName evidence="3">PLP-dependent transferase</fullName>
    </submittedName>
</protein>